<comment type="similarity">
    <text evidence="9">Belongs to the methyl-accepting chemotaxis (MCP) protein family.</text>
</comment>
<dbReference type="RefSeq" id="WP_060753813.1">
    <property type="nucleotide sequence ID" value="NZ_FNUA01000002.1"/>
</dbReference>
<evidence type="ECO:0000313" key="18">
    <source>
        <dbReference type="Proteomes" id="UP000067111"/>
    </source>
</evidence>
<reference evidence="18" key="2">
    <citation type="submission" date="2016-01" db="EMBL/GenBank/DDBJ databases">
        <authorList>
            <person name="Gamez R.M."/>
            <person name="Rodriguez F."/>
            <person name="Bernal J.F."/>
            <person name="Agarwala R."/>
            <person name="Landsman D."/>
            <person name="Marino-Ramirez L."/>
        </authorList>
    </citation>
    <scope>NUCLEOTIDE SEQUENCE [LARGE SCALE GENOMIC DNA]</scope>
    <source>
        <strain evidence="18">Ps006</strain>
    </source>
</reference>
<dbReference type="CDD" id="cd06225">
    <property type="entry name" value="HAMP"/>
    <property type="match status" value="1"/>
</dbReference>
<evidence type="ECO:0000313" key="17">
    <source>
        <dbReference type="EMBL" id="SEE24142.1"/>
    </source>
</evidence>
<evidence type="ECO:0000256" key="10">
    <source>
        <dbReference type="PROSITE-ProRule" id="PRU00284"/>
    </source>
</evidence>
<dbReference type="AlphaFoldDB" id="A0A1H5H835"/>
<reference evidence="14 21" key="5">
    <citation type="submission" date="2019-09" db="EMBL/GenBank/DDBJ databases">
        <title>Draft genome sequences of 48 bacterial type strains from the CCUG.</title>
        <authorList>
            <person name="Tunovic T."/>
            <person name="Pineiro-Iglesias B."/>
            <person name="Unosson C."/>
            <person name="Inganas E."/>
            <person name="Ohlen M."/>
            <person name="Cardew S."/>
            <person name="Jensie-Markopoulos S."/>
            <person name="Salva-Serra F."/>
            <person name="Jaen-Luchoro D."/>
            <person name="Karlsson R."/>
            <person name="Svensson-Stadler L."/>
            <person name="Chun J."/>
            <person name="Moore E."/>
        </authorList>
    </citation>
    <scope>NUCLEOTIDE SEQUENCE [LARGE SCALE GENOMIC DNA]</scope>
    <source>
        <strain evidence="14 21">CCUG 51524</strain>
    </source>
</reference>
<dbReference type="SMART" id="SM00283">
    <property type="entry name" value="MA"/>
    <property type="match status" value="1"/>
</dbReference>
<evidence type="ECO:0000313" key="14">
    <source>
        <dbReference type="EMBL" id="KAB0566299.1"/>
    </source>
</evidence>
<dbReference type="SUPFAM" id="SSF58104">
    <property type="entry name" value="Methyl-accepting chemotaxis protein (MCP) signaling domain"/>
    <property type="match status" value="1"/>
</dbReference>
<dbReference type="PRINTS" id="PR00260">
    <property type="entry name" value="CHEMTRNSDUCR"/>
</dbReference>
<name>A0A1H5H835_9PSED</name>
<dbReference type="GO" id="GO:0004888">
    <property type="term" value="F:transmembrane signaling receptor activity"/>
    <property type="evidence" value="ECO:0007669"/>
    <property type="project" value="InterPro"/>
</dbReference>
<dbReference type="EMBL" id="VZPQ01000008">
    <property type="protein sequence ID" value="KAB0566299.1"/>
    <property type="molecule type" value="Genomic_DNA"/>
</dbReference>
<keyword evidence="8 10" id="KW-0807">Transducer</keyword>
<dbReference type="Pfam" id="PF00672">
    <property type="entry name" value="HAMP"/>
    <property type="match status" value="1"/>
</dbReference>
<reference evidence="17 19" key="3">
    <citation type="submission" date="2016-10" db="EMBL/GenBank/DDBJ databases">
        <authorList>
            <person name="de Groot N.N."/>
        </authorList>
    </citation>
    <scope>NUCLEOTIDE SEQUENCE [LARGE SCALE GENOMIC DNA]</scope>
    <source>
        <strain evidence="17 19">BS3265</strain>
    </source>
</reference>
<gene>
    <name evidence="15" type="ORF">AWV77_08425</name>
    <name evidence="16" type="ORF">C9383_01075</name>
    <name evidence="14" type="ORF">F7R03_15295</name>
    <name evidence="17" type="ORF">SAMN04490198_0900</name>
</gene>
<accession>A0A0X7K7B0</accession>
<dbReference type="Pfam" id="PF12729">
    <property type="entry name" value="4HB_MCP_1"/>
    <property type="match status" value="1"/>
</dbReference>
<evidence type="ECO:0000313" key="15">
    <source>
        <dbReference type="EMBL" id="KWU51514.1"/>
    </source>
</evidence>
<dbReference type="Gene3D" id="1.10.287.950">
    <property type="entry name" value="Methyl-accepting chemotaxis protein"/>
    <property type="match status" value="1"/>
</dbReference>
<organism evidence="17 19">
    <name type="scientific">Pseudomonas palleroniana</name>
    <dbReference type="NCBI Taxonomy" id="191390"/>
    <lineage>
        <taxon>Bacteria</taxon>
        <taxon>Pseudomonadati</taxon>
        <taxon>Pseudomonadota</taxon>
        <taxon>Gammaproteobacteria</taxon>
        <taxon>Pseudomonadales</taxon>
        <taxon>Pseudomonadaceae</taxon>
        <taxon>Pseudomonas</taxon>
    </lineage>
</organism>
<reference evidence="16 20" key="4">
    <citation type="submission" date="2018-03" db="EMBL/GenBank/DDBJ databases">
        <title>Draft genome sequence of the type strain of Pseudomonas palleroniana LMG 23076, isolated from rice in Cameroon.</title>
        <authorList>
            <person name="Tambong J.T."/>
        </authorList>
    </citation>
    <scope>NUCLEOTIDE SEQUENCE [LARGE SCALE GENOMIC DNA]</scope>
    <source>
        <strain evidence="16 20">LMG 23076</strain>
    </source>
</reference>
<evidence type="ECO:0000256" key="8">
    <source>
        <dbReference type="ARBA" id="ARBA00023224"/>
    </source>
</evidence>
<evidence type="ECO:0000256" key="5">
    <source>
        <dbReference type="ARBA" id="ARBA00022692"/>
    </source>
</evidence>
<dbReference type="InterPro" id="IPR024478">
    <property type="entry name" value="HlyB_4HB_MCP"/>
</dbReference>
<sequence length="540" mass="58240">MFLRNIRIAARAFIGFAAIASLSVFLGLFALKQIGEVQSQAADIQNNWLQRVRLLALANASLDRFRLGEMAHILSSSDADMQTYEEKSAGRLKAVKEQLAQYAALLNTAEEKSRLDVFNQSLDAYAQNHTEMLKRSRSGDKAGARDFLNSIRESYEHMTKNFDQLIDLANKGAEQAGLTSVDAYQHAMKGIALVILLVSGGTVLVAWLLTRSITRPINEAVQVAETIAKGDLTQPINPTGNDEATRLLRAQETMRNNLVQTLRQITGSSSQLAAAAEELNAVTAEGSRDLQQQHGEIEQAATAVTEMTTAIEDVARNAASTSDLSQESRSIALKGQQRMVEALDAIQALTRGVEVSSEQVGSLAEQAKDIGKVLDVIRTIAEQTNLLALNAAIEAARAGEAGRGFAVVADEVRALAHRTAQSTQEIEQMIGSIQSNTASTVKTMLDSSSMTQQTLSLAELAQQALADILMANNEINDRNLVITTAAAEQADVARAVDRNLLNIQQLSIQSAEGSTQTTSASQSLASLAHELNTMVKHFQV</sequence>
<feature type="domain" description="Methyl-accepting transducer" evidence="12">
    <location>
        <begin position="268"/>
        <end position="504"/>
    </location>
</feature>
<dbReference type="Pfam" id="PF00015">
    <property type="entry name" value="MCPsignal"/>
    <property type="match status" value="1"/>
</dbReference>
<dbReference type="PROSITE" id="PS50111">
    <property type="entry name" value="CHEMOTAXIS_TRANSDUC_2"/>
    <property type="match status" value="1"/>
</dbReference>
<dbReference type="GO" id="GO:0005886">
    <property type="term" value="C:plasma membrane"/>
    <property type="evidence" value="ECO:0007669"/>
    <property type="project" value="UniProtKB-SubCell"/>
</dbReference>
<comment type="subcellular location">
    <subcellularLocation>
        <location evidence="1">Cell membrane</location>
        <topology evidence="1">Multi-pass membrane protein</topology>
    </subcellularLocation>
</comment>
<evidence type="ECO:0000256" key="7">
    <source>
        <dbReference type="ARBA" id="ARBA00023136"/>
    </source>
</evidence>
<dbReference type="EMBL" id="LRMR01000007">
    <property type="protein sequence ID" value="KWU51514.1"/>
    <property type="molecule type" value="Genomic_DNA"/>
</dbReference>
<proteinExistence type="inferred from homology"/>
<dbReference type="CDD" id="cd19411">
    <property type="entry name" value="MCP2201-like_sensor"/>
    <property type="match status" value="1"/>
</dbReference>
<dbReference type="Proteomes" id="UP000423257">
    <property type="component" value="Unassembled WGS sequence"/>
</dbReference>
<evidence type="ECO:0000313" key="16">
    <source>
        <dbReference type="EMBL" id="PTC32443.1"/>
    </source>
</evidence>
<keyword evidence="7 11" id="KW-0472">Membrane</keyword>
<dbReference type="InterPro" id="IPR004090">
    <property type="entry name" value="Chemotax_Me-accpt_rcpt"/>
</dbReference>
<dbReference type="InterPro" id="IPR004089">
    <property type="entry name" value="MCPsignal_dom"/>
</dbReference>
<dbReference type="EMBL" id="PYWX01000003">
    <property type="protein sequence ID" value="PTC32443.1"/>
    <property type="molecule type" value="Genomic_DNA"/>
</dbReference>
<evidence type="ECO:0000256" key="4">
    <source>
        <dbReference type="ARBA" id="ARBA00022500"/>
    </source>
</evidence>
<dbReference type="OrthoDB" id="9765776at2"/>
<keyword evidence="20" id="KW-1185">Reference proteome</keyword>
<dbReference type="EMBL" id="FNUA01000002">
    <property type="protein sequence ID" value="SEE24142.1"/>
    <property type="molecule type" value="Genomic_DNA"/>
</dbReference>
<evidence type="ECO:0000259" key="13">
    <source>
        <dbReference type="PROSITE" id="PS50885"/>
    </source>
</evidence>
<evidence type="ECO:0000259" key="12">
    <source>
        <dbReference type="PROSITE" id="PS50111"/>
    </source>
</evidence>
<evidence type="ECO:0000256" key="1">
    <source>
        <dbReference type="ARBA" id="ARBA00004651"/>
    </source>
</evidence>
<dbReference type="Proteomes" id="UP000067111">
    <property type="component" value="Unassembled WGS sequence"/>
</dbReference>
<dbReference type="InterPro" id="IPR003660">
    <property type="entry name" value="HAMP_dom"/>
</dbReference>
<dbReference type="Proteomes" id="UP000199129">
    <property type="component" value="Unassembled WGS sequence"/>
</dbReference>
<dbReference type="GO" id="GO:0007165">
    <property type="term" value="P:signal transduction"/>
    <property type="evidence" value="ECO:0007669"/>
    <property type="project" value="UniProtKB-KW"/>
</dbReference>
<keyword evidence="6 11" id="KW-1133">Transmembrane helix</keyword>
<dbReference type="PANTHER" id="PTHR32089">
    <property type="entry name" value="METHYL-ACCEPTING CHEMOTAXIS PROTEIN MCPB"/>
    <property type="match status" value="1"/>
</dbReference>
<dbReference type="FunFam" id="1.10.287.950:FF:000001">
    <property type="entry name" value="Methyl-accepting chemotaxis sensory transducer"/>
    <property type="match status" value="1"/>
</dbReference>
<evidence type="ECO:0000256" key="6">
    <source>
        <dbReference type="ARBA" id="ARBA00022989"/>
    </source>
</evidence>
<keyword evidence="4" id="KW-0145">Chemotaxis</keyword>
<reference evidence="15" key="1">
    <citation type="submission" date="2016-01" db="EMBL/GenBank/DDBJ databases">
        <authorList>
            <person name="McClelland M."/>
            <person name="Jain A."/>
            <person name="Saraogi P."/>
            <person name="Mendelson R."/>
            <person name="Westerman R."/>
            <person name="SanMiguel P."/>
            <person name="Csonka L."/>
        </authorList>
    </citation>
    <scope>NUCLEOTIDE SEQUENCE [LARGE SCALE GENOMIC DNA]</scope>
    <source>
        <strain evidence="15">Ps006</strain>
    </source>
</reference>
<feature type="transmembrane region" description="Helical" evidence="11">
    <location>
        <begin position="12"/>
        <end position="31"/>
    </location>
</feature>
<dbReference type="InterPro" id="IPR047347">
    <property type="entry name" value="YvaQ-like_sensor"/>
</dbReference>
<dbReference type="PROSITE" id="PS50885">
    <property type="entry name" value="HAMP"/>
    <property type="match status" value="1"/>
</dbReference>
<dbReference type="GO" id="GO:0006935">
    <property type="term" value="P:chemotaxis"/>
    <property type="evidence" value="ECO:0007669"/>
    <property type="project" value="UniProtKB-KW"/>
</dbReference>
<evidence type="ECO:0000256" key="2">
    <source>
        <dbReference type="ARBA" id="ARBA00022475"/>
    </source>
</evidence>
<dbReference type="PANTHER" id="PTHR32089:SF120">
    <property type="entry name" value="METHYL-ACCEPTING CHEMOTAXIS PROTEIN TLPQ"/>
    <property type="match status" value="1"/>
</dbReference>
<keyword evidence="5 11" id="KW-0812">Transmembrane</keyword>
<dbReference type="SMART" id="SM00304">
    <property type="entry name" value="HAMP"/>
    <property type="match status" value="1"/>
</dbReference>
<evidence type="ECO:0000256" key="3">
    <source>
        <dbReference type="ARBA" id="ARBA00022481"/>
    </source>
</evidence>
<evidence type="ECO:0000313" key="20">
    <source>
        <dbReference type="Proteomes" id="UP000240476"/>
    </source>
</evidence>
<evidence type="ECO:0000313" key="19">
    <source>
        <dbReference type="Proteomes" id="UP000199129"/>
    </source>
</evidence>
<feature type="domain" description="HAMP" evidence="13">
    <location>
        <begin position="211"/>
        <end position="263"/>
    </location>
</feature>
<accession>A0A1H5H835</accession>
<protein>
    <submittedName>
        <fullName evidence="15 17">Chemotaxis protein</fullName>
    </submittedName>
</protein>
<evidence type="ECO:0000256" key="9">
    <source>
        <dbReference type="ARBA" id="ARBA00029447"/>
    </source>
</evidence>
<dbReference type="Proteomes" id="UP000240476">
    <property type="component" value="Unassembled WGS sequence"/>
</dbReference>
<dbReference type="CDD" id="cd11386">
    <property type="entry name" value="MCP_signal"/>
    <property type="match status" value="1"/>
</dbReference>
<evidence type="ECO:0000256" key="11">
    <source>
        <dbReference type="SAM" id="Phobius"/>
    </source>
</evidence>
<keyword evidence="2" id="KW-1003">Cell membrane</keyword>
<keyword evidence="3" id="KW-0488">Methylation</keyword>
<evidence type="ECO:0000313" key="21">
    <source>
        <dbReference type="Proteomes" id="UP000423257"/>
    </source>
</evidence>